<sequence>MEGEKVEYEDESYEEIAEDPEGMVQVIDDARKIIVGLKLDIKKIERKVNCSNRKKASEANVAMVRLKVEFKLPARNGLAKFLPKARSKSRKDKTTASVKSTITANKEEFNFRNEIRRKPPPGQQLQIDKALKSRSELQFFHSVINSPYKRQETSDLDSSNKQIEVEHTVVKGVWDVPQWKAEGKAQEPNPL</sequence>
<dbReference type="AlphaFoldDB" id="A0A0N5AC94"/>
<dbReference type="Proteomes" id="UP000046393">
    <property type="component" value="Unplaced"/>
</dbReference>
<reference evidence="2" key="1">
    <citation type="submission" date="2017-02" db="UniProtKB">
        <authorList>
            <consortium name="WormBaseParasite"/>
        </authorList>
    </citation>
    <scope>IDENTIFICATION</scope>
</reference>
<protein>
    <submittedName>
        <fullName evidence="2">TPX2_importin domain-containing protein</fullName>
    </submittedName>
</protein>
<evidence type="ECO:0000313" key="1">
    <source>
        <dbReference type="Proteomes" id="UP000046393"/>
    </source>
</evidence>
<dbReference type="WBParaSite" id="SMUV_0000177001-mRNA-1">
    <property type="protein sequence ID" value="SMUV_0000177001-mRNA-1"/>
    <property type="gene ID" value="SMUV_0000177001"/>
</dbReference>
<evidence type="ECO:0000313" key="2">
    <source>
        <dbReference type="WBParaSite" id="SMUV_0000177001-mRNA-1"/>
    </source>
</evidence>
<keyword evidence="1" id="KW-1185">Reference proteome</keyword>
<accession>A0A0N5AC94</accession>
<proteinExistence type="predicted"/>
<name>A0A0N5AC94_9BILA</name>
<organism evidence="1 2">
    <name type="scientific">Syphacia muris</name>
    <dbReference type="NCBI Taxonomy" id="451379"/>
    <lineage>
        <taxon>Eukaryota</taxon>
        <taxon>Metazoa</taxon>
        <taxon>Ecdysozoa</taxon>
        <taxon>Nematoda</taxon>
        <taxon>Chromadorea</taxon>
        <taxon>Rhabditida</taxon>
        <taxon>Spirurina</taxon>
        <taxon>Oxyuridomorpha</taxon>
        <taxon>Oxyuroidea</taxon>
        <taxon>Oxyuridae</taxon>
        <taxon>Syphacia</taxon>
    </lineage>
</organism>